<proteinExistence type="predicted"/>
<dbReference type="Proteomes" id="UP000289738">
    <property type="component" value="Chromosome B01"/>
</dbReference>
<accession>A0A445AWN6</accession>
<keyword evidence="2" id="KW-1185">Reference proteome</keyword>
<dbReference type="EMBL" id="SDMP01000011">
    <property type="protein sequence ID" value="RYR30855.1"/>
    <property type="molecule type" value="Genomic_DNA"/>
</dbReference>
<dbReference type="AlphaFoldDB" id="A0A445AWN6"/>
<gene>
    <name evidence="1" type="ORF">Ahy_B01g055624</name>
</gene>
<evidence type="ECO:0000313" key="2">
    <source>
        <dbReference type="Proteomes" id="UP000289738"/>
    </source>
</evidence>
<comment type="caution">
    <text evidence="1">The sequence shown here is derived from an EMBL/GenBank/DDBJ whole genome shotgun (WGS) entry which is preliminary data.</text>
</comment>
<sequence length="203" mass="22003">MRPFLVEEVACTFKNNHLLQKRHISFEASFVNVVLGARRVVCQVNIPHHKLHRNFDLSTSPRSKEYNELNKYLKPADVVVVAINSSQGLKGLSHGVSGSEGNAQVNKSLHSLRPIHAEAPSSQGSPVMSNHKHLLLLSGYCIQQPDEVSHDVEARVGARAAGCIAVTEAAEVGGHAAVPSGCKEGYLVAPRRQGGEYRTQKDG</sequence>
<name>A0A445AWN6_ARAHY</name>
<reference evidence="1 2" key="1">
    <citation type="submission" date="2019-01" db="EMBL/GenBank/DDBJ databases">
        <title>Sequencing of cultivated peanut Arachis hypogaea provides insights into genome evolution and oil improvement.</title>
        <authorList>
            <person name="Chen X."/>
        </authorList>
    </citation>
    <scope>NUCLEOTIDE SEQUENCE [LARGE SCALE GENOMIC DNA]</scope>
    <source>
        <strain evidence="2">cv. Fuhuasheng</strain>
        <tissue evidence="1">Leaves</tissue>
    </source>
</reference>
<protein>
    <submittedName>
        <fullName evidence="1">Uncharacterized protein</fullName>
    </submittedName>
</protein>
<evidence type="ECO:0000313" key="1">
    <source>
        <dbReference type="EMBL" id="RYR30855.1"/>
    </source>
</evidence>
<organism evidence="1 2">
    <name type="scientific">Arachis hypogaea</name>
    <name type="common">Peanut</name>
    <dbReference type="NCBI Taxonomy" id="3818"/>
    <lineage>
        <taxon>Eukaryota</taxon>
        <taxon>Viridiplantae</taxon>
        <taxon>Streptophyta</taxon>
        <taxon>Embryophyta</taxon>
        <taxon>Tracheophyta</taxon>
        <taxon>Spermatophyta</taxon>
        <taxon>Magnoliopsida</taxon>
        <taxon>eudicotyledons</taxon>
        <taxon>Gunneridae</taxon>
        <taxon>Pentapetalae</taxon>
        <taxon>rosids</taxon>
        <taxon>fabids</taxon>
        <taxon>Fabales</taxon>
        <taxon>Fabaceae</taxon>
        <taxon>Papilionoideae</taxon>
        <taxon>50 kb inversion clade</taxon>
        <taxon>dalbergioids sensu lato</taxon>
        <taxon>Dalbergieae</taxon>
        <taxon>Pterocarpus clade</taxon>
        <taxon>Arachis</taxon>
    </lineage>
</organism>